<dbReference type="AlphaFoldDB" id="A0AA88GR63"/>
<dbReference type="GO" id="GO:0005525">
    <property type="term" value="F:GTP binding"/>
    <property type="evidence" value="ECO:0007669"/>
    <property type="project" value="UniProtKB-KW"/>
</dbReference>
<evidence type="ECO:0000313" key="3">
    <source>
        <dbReference type="EMBL" id="KAG2387367.1"/>
    </source>
</evidence>
<dbReference type="InterPro" id="IPR001806">
    <property type="entry name" value="Small_GTPase"/>
</dbReference>
<reference evidence="3 4" key="1">
    <citation type="journal article" date="2018" name="BMC Genomics">
        <title>The genome of Naegleria lovaniensis, the basis for a comparative approach to unravel pathogenicity factors of the human pathogenic amoeba N. fowleri.</title>
        <authorList>
            <person name="Liechti N."/>
            <person name="Schurch N."/>
            <person name="Bruggmann R."/>
            <person name="Wittwer M."/>
        </authorList>
    </citation>
    <scope>NUCLEOTIDE SEQUENCE [LARGE SCALE GENOMIC DNA]</scope>
    <source>
        <strain evidence="3 4">ATCC 30569</strain>
    </source>
</reference>
<dbReference type="PRINTS" id="PR00449">
    <property type="entry name" value="RASTRNSFRMNG"/>
</dbReference>
<dbReference type="InterPro" id="IPR027417">
    <property type="entry name" value="P-loop_NTPase"/>
</dbReference>
<dbReference type="Gene3D" id="3.40.50.300">
    <property type="entry name" value="P-loop containing nucleotide triphosphate hydrolases"/>
    <property type="match status" value="1"/>
</dbReference>
<dbReference type="NCBIfam" id="TIGR00231">
    <property type="entry name" value="small_GTP"/>
    <property type="match status" value="1"/>
</dbReference>
<proteinExistence type="predicted"/>
<dbReference type="GeneID" id="68094155"/>
<organism evidence="3 4">
    <name type="scientific">Naegleria lovaniensis</name>
    <name type="common">Amoeba</name>
    <dbReference type="NCBI Taxonomy" id="51637"/>
    <lineage>
        <taxon>Eukaryota</taxon>
        <taxon>Discoba</taxon>
        <taxon>Heterolobosea</taxon>
        <taxon>Tetramitia</taxon>
        <taxon>Eutetramitia</taxon>
        <taxon>Vahlkampfiidae</taxon>
        <taxon>Naegleria</taxon>
    </lineage>
</organism>
<dbReference type="Proteomes" id="UP000816034">
    <property type="component" value="Unassembled WGS sequence"/>
</dbReference>
<dbReference type="Pfam" id="PF00071">
    <property type="entry name" value="Ras"/>
    <property type="match status" value="1"/>
</dbReference>
<dbReference type="PANTHER" id="PTHR47977">
    <property type="entry name" value="RAS-RELATED PROTEIN RAB"/>
    <property type="match status" value="1"/>
</dbReference>
<evidence type="ECO:0008006" key="5">
    <source>
        <dbReference type="Google" id="ProtNLM"/>
    </source>
</evidence>
<dbReference type="SUPFAM" id="SSF52540">
    <property type="entry name" value="P-loop containing nucleoside triphosphate hydrolases"/>
    <property type="match status" value="1"/>
</dbReference>
<dbReference type="SMART" id="SM00174">
    <property type="entry name" value="RHO"/>
    <property type="match status" value="1"/>
</dbReference>
<dbReference type="InterPro" id="IPR050227">
    <property type="entry name" value="Rab"/>
</dbReference>
<keyword evidence="2" id="KW-0342">GTP-binding</keyword>
<dbReference type="InterPro" id="IPR005225">
    <property type="entry name" value="Small_GTP-bd"/>
</dbReference>
<dbReference type="SMART" id="SM00175">
    <property type="entry name" value="RAB"/>
    <property type="match status" value="1"/>
</dbReference>
<evidence type="ECO:0000256" key="2">
    <source>
        <dbReference type="ARBA" id="ARBA00023134"/>
    </source>
</evidence>
<evidence type="ECO:0000313" key="4">
    <source>
        <dbReference type="Proteomes" id="UP000816034"/>
    </source>
</evidence>
<comment type="caution">
    <text evidence="3">The sequence shown here is derived from an EMBL/GenBank/DDBJ whole genome shotgun (WGS) entry which is preliminary data.</text>
</comment>
<protein>
    <recommendedName>
        <fullName evidence="5">Rab family small GTPase</fullName>
    </recommendedName>
</protein>
<dbReference type="FunFam" id="3.40.50.300:FF:001447">
    <property type="entry name" value="Ras-related protein Rab-1B"/>
    <property type="match status" value="1"/>
</dbReference>
<dbReference type="SMART" id="SM00173">
    <property type="entry name" value="RAS"/>
    <property type="match status" value="1"/>
</dbReference>
<dbReference type="PROSITE" id="PS51421">
    <property type="entry name" value="RAS"/>
    <property type="match status" value="1"/>
</dbReference>
<dbReference type="EMBL" id="PYSW02000013">
    <property type="protein sequence ID" value="KAG2387367.1"/>
    <property type="molecule type" value="Genomic_DNA"/>
</dbReference>
<gene>
    <name evidence="3" type="ORF">C9374_001699</name>
</gene>
<keyword evidence="1" id="KW-0547">Nucleotide-binding</keyword>
<dbReference type="RefSeq" id="XP_044551359.1">
    <property type="nucleotide sequence ID" value="XM_044691034.1"/>
</dbReference>
<name>A0AA88GR63_NAELO</name>
<dbReference type="PROSITE" id="PS51419">
    <property type="entry name" value="RAB"/>
    <property type="match status" value="1"/>
</dbReference>
<accession>A0AA88GR63</accession>
<dbReference type="CDD" id="cd00154">
    <property type="entry name" value="Rab"/>
    <property type="match status" value="1"/>
</dbReference>
<keyword evidence="4" id="KW-1185">Reference proteome</keyword>
<sequence length="208" mass="23319">MSDIRGSERFIKAITIGNSSVGKSSLVRRWCGEDISSSLPATIGVDFRYREITLDDRTIKVSLFDTAGSEKFESLTQSYYRGSKIAFIVYDVTKKNSLEACNTWLNSLYKVVDREDVVVVLIGNKTDDVSLRKVTYQEGETFAKDHNIPLFFETSSLSNSNTELAFFEAVRKAYNIMISKQLSSSSTIQLSSKVFMQESLTKKTSCGC</sequence>
<dbReference type="SMART" id="SM00176">
    <property type="entry name" value="RAN"/>
    <property type="match status" value="1"/>
</dbReference>
<evidence type="ECO:0000256" key="1">
    <source>
        <dbReference type="ARBA" id="ARBA00022741"/>
    </source>
</evidence>
<dbReference type="GO" id="GO:0003924">
    <property type="term" value="F:GTPase activity"/>
    <property type="evidence" value="ECO:0007669"/>
    <property type="project" value="InterPro"/>
</dbReference>